<reference evidence="10" key="1">
    <citation type="journal article" date="2017" name="Front. Plant Sci.">
        <title>Climate Clever Clovers: New Paradigm to Reduce the Environmental Footprint of Ruminants by Breeding Low Methanogenic Forages Utilizing Haplotype Variation.</title>
        <authorList>
            <person name="Kaur P."/>
            <person name="Appels R."/>
            <person name="Bayer P.E."/>
            <person name="Keeble-Gagnere G."/>
            <person name="Wang J."/>
            <person name="Hirakawa H."/>
            <person name="Shirasawa K."/>
            <person name="Vercoe P."/>
            <person name="Stefanova K."/>
            <person name="Durmic Z."/>
            <person name="Nichols P."/>
            <person name="Revell C."/>
            <person name="Isobe S.N."/>
            <person name="Edwards D."/>
            <person name="Erskine W."/>
        </authorList>
    </citation>
    <scope>NUCLEOTIDE SEQUENCE [LARGE SCALE GENOMIC DNA]</scope>
    <source>
        <strain evidence="10">cv. Daliak</strain>
    </source>
</reference>
<dbReference type="SUPFAM" id="SSF53098">
    <property type="entry name" value="Ribonuclease H-like"/>
    <property type="match status" value="1"/>
</dbReference>
<evidence type="ECO:0000256" key="4">
    <source>
        <dbReference type="ARBA" id="ARBA00022801"/>
    </source>
</evidence>
<dbReference type="InterPro" id="IPR039537">
    <property type="entry name" value="Retrotran_Ty1/copia-like"/>
</dbReference>
<dbReference type="GO" id="GO:0004190">
    <property type="term" value="F:aspartic-type endopeptidase activity"/>
    <property type="evidence" value="ECO:0007669"/>
    <property type="project" value="UniProtKB-KW"/>
</dbReference>
<evidence type="ECO:0008006" key="11">
    <source>
        <dbReference type="Google" id="ProtNLM"/>
    </source>
</evidence>
<dbReference type="PROSITE" id="PS50994">
    <property type="entry name" value="INTEGRASE"/>
    <property type="match status" value="1"/>
</dbReference>
<dbReference type="GO" id="GO:0008270">
    <property type="term" value="F:zinc ion binding"/>
    <property type="evidence" value="ECO:0007669"/>
    <property type="project" value="UniProtKB-KW"/>
</dbReference>
<dbReference type="CDD" id="cd09272">
    <property type="entry name" value="RNase_HI_RT_Ty1"/>
    <property type="match status" value="1"/>
</dbReference>
<dbReference type="InterPro" id="IPR036397">
    <property type="entry name" value="RNaseH_sf"/>
</dbReference>
<dbReference type="InterPro" id="IPR025724">
    <property type="entry name" value="GAG-pre-integrase_dom"/>
</dbReference>
<dbReference type="InterPro" id="IPR036875">
    <property type="entry name" value="Znf_CCHC_sf"/>
</dbReference>
<feature type="region of interest" description="Disordered" evidence="6">
    <location>
        <begin position="219"/>
        <end position="241"/>
    </location>
</feature>
<evidence type="ECO:0000256" key="5">
    <source>
        <dbReference type="PROSITE-ProRule" id="PRU00047"/>
    </source>
</evidence>
<dbReference type="InterPro" id="IPR013103">
    <property type="entry name" value="RVT_2"/>
</dbReference>
<dbReference type="GO" id="GO:0003676">
    <property type="term" value="F:nucleic acid binding"/>
    <property type="evidence" value="ECO:0007669"/>
    <property type="project" value="InterPro"/>
</dbReference>
<name>A0A2Z6M4B6_TRISU</name>
<keyword evidence="3" id="KW-0064">Aspartyl protease</keyword>
<dbReference type="SUPFAM" id="SSF57756">
    <property type="entry name" value="Retrovirus zinc finger-like domains"/>
    <property type="match status" value="1"/>
</dbReference>
<dbReference type="OrthoDB" id="1426048at2759"/>
<dbReference type="GO" id="GO:0006508">
    <property type="term" value="P:proteolysis"/>
    <property type="evidence" value="ECO:0007669"/>
    <property type="project" value="UniProtKB-KW"/>
</dbReference>
<feature type="domain" description="Integrase catalytic" evidence="8">
    <location>
        <begin position="480"/>
        <end position="656"/>
    </location>
</feature>
<keyword evidence="10" id="KW-1185">Reference proteome</keyword>
<dbReference type="Proteomes" id="UP000242715">
    <property type="component" value="Unassembled WGS sequence"/>
</dbReference>
<dbReference type="PANTHER" id="PTHR42648">
    <property type="entry name" value="TRANSPOSASE, PUTATIVE-RELATED"/>
    <property type="match status" value="1"/>
</dbReference>
<dbReference type="Pfam" id="PF13976">
    <property type="entry name" value="gag_pre-integrs"/>
    <property type="match status" value="1"/>
</dbReference>
<dbReference type="Pfam" id="PF07727">
    <property type="entry name" value="RVT_2"/>
    <property type="match status" value="1"/>
</dbReference>
<dbReference type="Pfam" id="PF22936">
    <property type="entry name" value="Pol_BBD"/>
    <property type="match status" value="1"/>
</dbReference>
<dbReference type="EMBL" id="DF973341">
    <property type="protein sequence ID" value="GAU26746.1"/>
    <property type="molecule type" value="Genomic_DNA"/>
</dbReference>
<keyword evidence="4" id="KW-0378">Hydrolase</keyword>
<feature type="domain" description="CCHC-type" evidence="7">
    <location>
        <begin position="251"/>
        <end position="266"/>
    </location>
</feature>
<dbReference type="InterPro" id="IPR054722">
    <property type="entry name" value="PolX-like_BBD"/>
</dbReference>
<dbReference type="InterPro" id="IPR001584">
    <property type="entry name" value="Integrase_cat-core"/>
</dbReference>
<evidence type="ECO:0000256" key="2">
    <source>
        <dbReference type="ARBA" id="ARBA00022723"/>
    </source>
</evidence>
<dbReference type="SUPFAM" id="SSF56672">
    <property type="entry name" value="DNA/RNA polymerases"/>
    <property type="match status" value="1"/>
</dbReference>
<sequence>MSTSEKFLQPAIPRFDGHYDFWSMTMENFLRSKEMWHLVEEGIPTPALGTSATSEAQRKSVEEAKLKDLKVKNYLFQAIDREILETILDKGTSRAIWRSMQQKYQGSTKVKRAQLQALRREFELLTMKEGEKVDSFLGRTLHVVNKMKSNGETMEQSTVVSKILRSLTSKFNYVVCSIEESNDLSTLSIDELHGSLLVHEQRMQGFQAEEHVLKITSDDRPVRGRGGRGLYRGGRGRGRGRQSLNRATIECFKCHKLGHFQYECPDWENKANYAELEEEEELLLMAYEELRQPSQEEAWFLDSGCSNHMTGNKKWFSEMEEGFCRTVKLGNDTTMAVVAKGSIRVQINGVTQVISDVYFVPELKNNLLSLGQLQEKGLAILIQNNTCKVFHPDKGLIMHTSMKGNRMFYLTVSAAPNKHSMCLQAEMMSEKETQLWHSRFGHLNYKGLNTLSNKKMVIGLPSLKSPKKICTTCLIGKQHRESIPKKSSWRASKKLQLVHADICGPITPSSNSNKRYILSFIDDFTRKAWIYFLHEKSEAFGRFKNFKACVEKEVGAFITCLRTDRGGEFISNEFEEFCKDQGICRQLTASYTPQQNGVAERKNRTIMNAVRAVLNERQVPRVFWPEAVKWCVHVQNRSPTSAVDHITPEEAWTGVRPSVDYFRIFGCVAHAHVPDQKRSKLDDKSKRCVFLGVSDESKAYKLFDPIEKKVIVNRDVVFEEDKSWDWGRTEEECKVDVLDWEENEEDGEDHGTAQNEEENSGDINQGASPSSLNKTGSPTNETNDVEQEFLERAARSRRRPGWLVDFEEDPNLSEEESLMVMMTAENGSDPYLFEEAFKSAKWREAMNMEMKAIEKNKTWVLTDAPRGVKPIGVKWIFKTKLNESGKVEKFKARLVAKGYAQQYGVDYTEVFAPVARLDTVRVLLALAAQRGWEVFQLDVKSAFLHGELKEEVFVQQPEGFVKKGEENKVYKLKKALYGLKQAPRAWYNKIEAYFAKENFERCSSEHTLFTKKNEGNILIVSLYVDDLIFTGNNKRMCDEFKSSMKLDFDMTDLGRMRYFLGIEVIQCEAGIFICQRRYAREVLARFNMGSSNPVRNPIVPGTNLSKDEDGAEVDVTMFKQAVGSLMYLTVTRPDLMFGVSLISRFMANPKESHWAATKRLLRYLKGTTDHGIFYKKEGTKPGLIAYSDSNYAGDLDDRRSTSGLVFMMGSGAVSWVSKKQPVVSLSTTEAEYIAAALCACQCIWLRRILEQLGAEEKKETVILCDNSSTIQLSKNLMFHGRSKHIAVRFHFLRDLVNDEVVRLSFCCSEEQIADIMTKPLKLEQFEKLRSMLGVMKITEILDEVVVLNELIDLAKRMKDDCFLFKVDFERAYDTSKLYGLNVDAILLEPDSSFLSCRSYVIPFKFLGISVGANPRRRETWKPVVDAMSKWNTIPNGGKFSIWCKDVLVSGRVFEDDWFKLNVRGSVGDAERLSGNGATPQWSWKWFDQLSLVSQRKQQVEELTELSVGFSLQPDVPDSWRWIPVSFGGMTFRPKLVFLGGSYYYKECLRGQHFIIEHRNNAVFNGVIPNVPSLVDDIKAFSWFWISGRSGRKASICFFNWCFDPMVCI</sequence>
<feature type="compositionally biased region" description="Polar residues" evidence="6">
    <location>
        <begin position="761"/>
        <end position="782"/>
    </location>
</feature>
<proteinExistence type="predicted"/>
<keyword evidence="5" id="KW-0862">Zinc</keyword>
<evidence type="ECO:0000259" key="8">
    <source>
        <dbReference type="PROSITE" id="PS50994"/>
    </source>
</evidence>
<accession>A0A2Z6M4B6</accession>
<dbReference type="Pfam" id="PF00665">
    <property type="entry name" value="rve"/>
    <property type="match status" value="1"/>
</dbReference>
<dbReference type="InterPro" id="IPR001878">
    <property type="entry name" value="Znf_CCHC"/>
</dbReference>
<dbReference type="Pfam" id="PF25597">
    <property type="entry name" value="SH3_retrovirus"/>
    <property type="match status" value="1"/>
</dbReference>
<evidence type="ECO:0000256" key="3">
    <source>
        <dbReference type="ARBA" id="ARBA00022750"/>
    </source>
</evidence>
<organism evidence="9 10">
    <name type="scientific">Trifolium subterraneum</name>
    <name type="common">Subterranean clover</name>
    <dbReference type="NCBI Taxonomy" id="3900"/>
    <lineage>
        <taxon>Eukaryota</taxon>
        <taxon>Viridiplantae</taxon>
        <taxon>Streptophyta</taxon>
        <taxon>Embryophyta</taxon>
        <taxon>Tracheophyta</taxon>
        <taxon>Spermatophyta</taxon>
        <taxon>Magnoliopsida</taxon>
        <taxon>eudicotyledons</taxon>
        <taxon>Gunneridae</taxon>
        <taxon>Pentapetalae</taxon>
        <taxon>rosids</taxon>
        <taxon>fabids</taxon>
        <taxon>Fabales</taxon>
        <taxon>Fabaceae</taxon>
        <taxon>Papilionoideae</taxon>
        <taxon>50 kb inversion clade</taxon>
        <taxon>NPAAA clade</taxon>
        <taxon>Hologalegina</taxon>
        <taxon>IRL clade</taxon>
        <taxon>Trifolieae</taxon>
        <taxon>Trifolium</taxon>
    </lineage>
</organism>
<keyword evidence="2" id="KW-0479">Metal-binding</keyword>
<dbReference type="InterPro" id="IPR057670">
    <property type="entry name" value="SH3_retrovirus"/>
</dbReference>
<dbReference type="PANTHER" id="PTHR42648:SF18">
    <property type="entry name" value="RETROTRANSPOSON, UNCLASSIFIED-LIKE PROTEIN"/>
    <property type="match status" value="1"/>
</dbReference>
<evidence type="ECO:0000256" key="1">
    <source>
        <dbReference type="ARBA" id="ARBA00022670"/>
    </source>
</evidence>
<dbReference type="Gene3D" id="3.30.420.10">
    <property type="entry name" value="Ribonuclease H-like superfamily/Ribonuclease H"/>
    <property type="match status" value="1"/>
</dbReference>
<keyword evidence="5" id="KW-0863">Zinc-finger</keyword>
<dbReference type="InterPro" id="IPR012337">
    <property type="entry name" value="RNaseH-like_sf"/>
</dbReference>
<protein>
    <recommendedName>
        <fullName evidence="11">Retrovirus-related Pol polyprotein from transposon TNT 1-94</fullName>
    </recommendedName>
</protein>
<evidence type="ECO:0000256" key="6">
    <source>
        <dbReference type="SAM" id="MobiDB-lite"/>
    </source>
</evidence>
<evidence type="ECO:0000313" key="9">
    <source>
        <dbReference type="EMBL" id="GAU26746.1"/>
    </source>
</evidence>
<dbReference type="Pfam" id="PF14223">
    <property type="entry name" value="Retrotran_gag_2"/>
    <property type="match status" value="1"/>
</dbReference>
<evidence type="ECO:0000313" key="10">
    <source>
        <dbReference type="Proteomes" id="UP000242715"/>
    </source>
</evidence>
<keyword evidence="1" id="KW-0645">Protease</keyword>
<evidence type="ECO:0000259" key="7">
    <source>
        <dbReference type="PROSITE" id="PS50158"/>
    </source>
</evidence>
<feature type="region of interest" description="Disordered" evidence="6">
    <location>
        <begin position="741"/>
        <end position="784"/>
    </location>
</feature>
<dbReference type="GO" id="GO:0015074">
    <property type="term" value="P:DNA integration"/>
    <property type="evidence" value="ECO:0007669"/>
    <property type="project" value="InterPro"/>
</dbReference>
<gene>
    <name evidence="9" type="ORF">TSUD_317440</name>
</gene>
<dbReference type="InterPro" id="IPR043502">
    <property type="entry name" value="DNA/RNA_pol_sf"/>
</dbReference>
<dbReference type="PROSITE" id="PS50158">
    <property type="entry name" value="ZF_CCHC"/>
    <property type="match status" value="1"/>
</dbReference>